<name>A0ABP8HU58_9BACT</name>
<organism evidence="1 2">
    <name type="scientific">Flaviaesturariibacter amylovorans</name>
    <dbReference type="NCBI Taxonomy" id="1084520"/>
    <lineage>
        <taxon>Bacteria</taxon>
        <taxon>Pseudomonadati</taxon>
        <taxon>Bacteroidota</taxon>
        <taxon>Chitinophagia</taxon>
        <taxon>Chitinophagales</taxon>
        <taxon>Chitinophagaceae</taxon>
        <taxon>Flaviaestuariibacter</taxon>
    </lineage>
</organism>
<proteinExistence type="predicted"/>
<evidence type="ECO:0008006" key="3">
    <source>
        <dbReference type="Google" id="ProtNLM"/>
    </source>
</evidence>
<protein>
    <recommendedName>
        <fullName evidence="3">DUF904 domain-containing protein</fullName>
    </recommendedName>
</protein>
<evidence type="ECO:0000313" key="2">
    <source>
        <dbReference type="Proteomes" id="UP001501725"/>
    </source>
</evidence>
<sequence length="76" mass="8766">MEGIEKKLNQILSELRDLREQVGILGTDCANNFMKLEVRLKQHIASDKDEILASIKNKLDQQESLVRGIRQMLEET</sequence>
<gene>
    <name evidence="1" type="ORF">GCM10023184_45630</name>
</gene>
<evidence type="ECO:0000313" key="1">
    <source>
        <dbReference type="EMBL" id="GAA4344384.1"/>
    </source>
</evidence>
<dbReference type="EMBL" id="BAABGY010000019">
    <property type="protein sequence ID" value="GAA4344384.1"/>
    <property type="molecule type" value="Genomic_DNA"/>
</dbReference>
<reference evidence="2" key="1">
    <citation type="journal article" date="2019" name="Int. J. Syst. Evol. Microbiol.">
        <title>The Global Catalogue of Microorganisms (GCM) 10K type strain sequencing project: providing services to taxonomists for standard genome sequencing and annotation.</title>
        <authorList>
            <consortium name="The Broad Institute Genomics Platform"/>
            <consortium name="The Broad Institute Genome Sequencing Center for Infectious Disease"/>
            <person name="Wu L."/>
            <person name="Ma J."/>
        </authorList>
    </citation>
    <scope>NUCLEOTIDE SEQUENCE [LARGE SCALE GENOMIC DNA]</scope>
    <source>
        <strain evidence="2">JCM 17919</strain>
    </source>
</reference>
<dbReference type="RefSeq" id="WP_345258340.1">
    <property type="nucleotide sequence ID" value="NZ_BAABGY010000019.1"/>
</dbReference>
<keyword evidence="2" id="KW-1185">Reference proteome</keyword>
<comment type="caution">
    <text evidence="1">The sequence shown here is derived from an EMBL/GenBank/DDBJ whole genome shotgun (WGS) entry which is preliminary data.</text>
</comment>
<accession>A0ABP8HU58</accession>
<dbReference type="Proteomes" id="UP001501725">
    <property type="component" value="Unassembled WGS sequence"/>
</dbReference>